<name>A0A484MBH9_9ASTE</name>
<dbReference type="EMBL" id="OOIL02003100">
    <property type="protein sequence ID" value="VFQ86130.1"/>
    <property type="molecule type" value="Genomic_DNA"/>
</dbReference>
<protein>
    <submittedName>
        <fullName evidence="1">Uncharacterized protein</fullName>
    </submittedName>
</protein>
<proteinExistence type="predicted"/>
<reference evidence="1 2" key="1">
    <citation type="submission" date="2018-04" db="EMBL/GenBank/DDBJ databases">
        <authorList>
            <person name="Vogel A."/>
        </authorList>
    </citation>
    <scope>NUCLEOTIDE SEQUENCE [LARGE SCALE GENOMIC DNA]</scope>
</reference>
<organism evidence="1 2">
    <name type="scientific">Cuscuta campestris</name>
    <dbReference type="NCBI Taxonomy" id="132261"/>
    <lineage>
        <taxon>Eukaryota</taxon>
        <taxon>Viridiplantae</taxon>
        <taxon>Streptophyta</taxon>
        <taxon>Embryophyta</taxon>
        <taxon>Tracheophyta</taxon>
        <taxon>Spermatophyta</taxon>
        <taxon>Magnoliopsida</taxon>
        <taxon>eudicotyledons</taxon>
        <taxon>Gunneridae</taxon>
        <taxon>Pentapetalae</taxon>
        <taxon>asterids</taxon>
        <taxon>lamiids</taxon>
        <taxon>Solanales</taxon>
        <taxon>Convolvulaceae</taxon>
        <taxon>Cuscuteae</taxon>
        <taxon>Cuscuta</taxon>
        <taxon>Cuscuta subgen. Grammica</taxon>
        <taxon>Cuscuta sect. Cleistogrammica</taxon>
    </lineage>
</organism>
<keyword evidence="2" id="KW-1185">Reference proteome</keyword>
<evidence type="ECO:0000313" key="2">
    <source>
        <dbReference type="Proteomes" id="UP000595140"/>
    </source>
</evidence>
<dbReference type="Proteomes" id="UP000595140">
    <property type="component" value="Unassembled WGS sequence"/>
</dbReference>
<gene>
    <name evidence="1" type="ORF">CCAM_LOCUS27906</name>
</gene>
<sequence length="164" mass="18411">MDSRDKESEEEIDLDPVSVSDDVPLKISDFADEVARVGHHISDSLGAKDSKDDEAIYKPYFTSFVGGVAKDHALGNNHQSLISILPCAIIMSHLPDIIKKECLVSTDATIHEIQLQRIFLYPQSGGILNNTWHTNHGCFTRQFYSWNHARALKTNDCIHYEALT</sequence>
<evidence type="ECO:0000313" key="1">
    <source>
        <dbReference type="EMBL" id="VFQ86130.1"/>
    </source>
</evidence>
<dbReference type="AlphaFoldDB" id="A0A484MBH9"/>
<accession>A0A484MBH9</accession>